<keyword evidence="5" id="KW-0256">Endoplasmic reticulum</keyword>
<evidence type="ECO:0000256" key="9">
    <source>
        <dbReference type="ARBA" id="ARBA00023136"/>
    </source>
</evidence>
<dbReference type="GO" id="GO:0030867">
    <property type="term" value="C:rough endoplasmic reticulum membrane"/>
    <property type="evidence" value="ECO:0007669"/>
    <property type="project" value="UniProtKB-SubCell"/>
</dbReference>
<dbReference type="InterPro" id="IPR012919">
    <property type="entry name" value="SUN_dom"/>
</dbReference>
<dbReference type="GO" id="GO:0001503">
    <property type="term" value="P:ossification"/>
    <property type="evidence" value="ECO:0007669"/>
    <property type="project" value="UniProtKB-KW"/>
</dbReference>
<feature type="region of interest" description="Disordered" evidence="16">
    <location>
        <begin position="732"/>
        <end position="947"/>
    </location>
</feature>
<evidence type="ECO:0000259" key="18">
    <source>
        <dbReference type="PROSITE" id="PS51469"/>
    </source>
</evidence>
<name>A0AAV6HH81_9TELE</name>
<keyword evidence="2" id="KW-0597">Phosphoprotein</keyword>
<organism evidence="19 20">
    <name type="scientific">Alosa alosa</name>
    <name type="common">allis shad</name>
    <dbReference type="NCBI Taxonomy" id="278164"/>
    <lineage>
        <taxon>Eukaryota</taxon>
        <taxon>Metazoa</taxon>
        <taxon>Chordata</taxon>
        <taxon>Craniata</taxon>
        <taxon>Vertebrata</taxon>
        <taxon>Euteleostomi</taxon>
        <taxon>Actinopterygii</taxon>
        <taxon>Neopterygii</taxon>
        <taxon>Teleostei</taxon>
        <taxon>Clupei</taxon>
        <taxon>Clupeiformes</taxon>
        <taxon>Clupeoidei</taxon>
        <taxon>Clupeidae</taxon>
        <taxon>Alosa</taxon>
    </lineage>
</organism>
<keyword evidence="20" id="KW-1185">Reference proteome</keyword>
<evidence type="ECO:0000256" key="10">
    <source>
        <dbReference type="ARBA" id="ARBA00023180"/>
    </source>
</evidence>
<keyword evidence="1" id="KW-0217">Developmental protein</keyword>
<dbReference type="EMBL" id="JADWDJ010000001">
    <property type="protein sequence ID" value="KAG5285425.1"/>
    <property type="molecule type" value="Genomic_DNA"/>
</dbReference>
<keyword evidence="10" id="KW-0325">Glycoprotein</keyword>
<feature type="compositionally biased region" description="Low complexity" evidence="16">
    <location>
        <begin position="609"/>
        <end position="633"/>
    </location>
</feature>
<dbReference type="PANTHER" id="PTHR12953:SF0">
    <property type="entry name" value="SUN DOMAIN-CONTAINING OSSIFICATION FACTOR"/>
    <property type="match status" value="1"/>
</dbReference>
<feature type="compositionally biased region" description="Polar residues" evidence="16">
    <location>
        <begin position="864"/>
        <end position="873"/>
    </location>
</feature>
<gene>
    <name evidence="19" type="ORF">AALO_G00003220</name>
</gene>
<evidence type="ECO:0000256" key="12">
    <source>
        <dbReference type="ARBA" id="ARBA00055064"/>
    </source>
</evidence>
<keyword evidence="7 17" id="KW-1133">Transmembrane helix</keyword>
<keyword evidence="4" id="KW-0732">Signal</keyword>
<feature type="region of interest" description="Disordered" evidence="16">
    <location>
        <begin position="65"/>
        <end position="107"/>
    </location>
</feature>
<evidence type="ECO:0000256" key="6">
    <source>
        <dbReference type="ARBA" id="ARBA00022855"/>
    </source>
</evidence>
<feature type="compositionally biased region" description="Polar residues" evidence="16">
    <location>
        <begin position="65"/>
        <end position="103"/>
    </location>
</feature>
<keyword evidence="3 17" id="KW-0812">Transmembrane</keyword>
<keyword evidence="9 17" id="KW-0472">Membrane</keyword>
<dbReference type="Gene3D" id="2.60.120.260">
    <property type="entry name" value="Galactose-binding domain-like"/>
    <property type="match status" value="1"/>
</dbReference>
<feature type="compositionally biased region" description="Polar residues" evidence="16">
    <location>
        <begin position="586"/>
        <end position="603"/>
    </location>
</feature>
<feature type="compositionally biased region" description="Polar residues" evidence="16">
    <location>
        <begin position="634"/>
        <end position="643"/>
    </location>
</feature>
<dbReference type="GO" id="GO:0034975">
    <property type="term" value="P:protein folding in endoplasmic reticulum"/>
    <property type="evidence" value="ECO:0007669"/>
    <property type="project" value="TreeGrafter"/>
</dbReference>
<feature type="region of interest" description="Disordered" evidence="16">
    <location>
        <begin position="1275"/>
        <end position="1324"/>
    </location>
</feature>
<feature type="compositionally biased region" description="Basic and acidic residues" evidence="16">
    <location>
        <begin position="832"/>
        <end position="842"/>
    </location>
</feature>
<evidence type="ECO:0000256" key="7">
    <source>
        <dbReference type="ARBA" id="ARBA00022989"/>
    </source>
</evidence>
<sequence length="1351" mass="144419">MYIFVLNEKTAGQEQLCLNRKDVGHHKIMKRWTVVICAIVVAVLCWHPVGHVCCSEQRLAALQAQGQPTQDTSRPQDPSDQADTGQTVELSTAQETVSPSEPSVLTEGGHVEEEAWTLDHAETGNLKQTTEVMVRADEPVLEWEVVADPKQDLEPPVPEPQGHTEHQQQQQQQQQHYSTATSEPAMALPASPSINPDGKASPSSPTALESAADSAIESLVADPSTPPVSSTDSPPTDCEAIERPSYSDVLTDLPVLENTSTPGGGKGTSTKVDASAVQSGQGSNTSSHLQKDKGMGGQIAKEVDSSAATKDPEDIPTFDEWKKKMMEVEIEKSQTTHTSSNGATHVAKKVQNNLNNYASVECGAKILSANPEAKSTSAILMENMDLYMLNPCSNKIWFVIELCEPIQVKKLDIANFELFSSTPKDFLVSISDRYPTNKWVKLGTFHGHDERTIQSFPLDEHLFAKYVKMFTKYIKVELLSHFGSEHFCPLSLIRVFGTSMVEEYEDEISDPLERTDIVDDDEDYPPGYVPSEAKSSNNIIGSAKDAILNMVNNIADKVLGGSPDGRDGNGTASAVNESGSAPAAQISPTTASSSPQIETTEVSETGMKELPTTSTQETPTEEALTPEETAALQPSTPVISTPAPSEVNPIVILLPADDLDPSGGPGTDSEDSGVLREATSWEHTDARLQESSIYCEEYPSSSSCCLASLQEHLLKQCSALLALRRLRKRTTERLSDASTSSSSSSSEQQSVSPTSPSLQEDSKPTKDLSSSPIEESSPPEQPPTVPVVQPVVDPLGLAPSLAPSLSEAFSSDPPSHKATPAIDLSESSVSDTRAEGSEETEVHRRRTPAPSSTASSSLSATTTVQEDVSSGEDTTMGPAEVDQPGAEPKVSSPAPSGDVLEQAASLPAQPSASTEPPSHPGPEDHPPGVPEELPPSPPSTEASDGLVATGEPRLEDLLEEAMLGGSAGMGQLPVSGTPSSSLEMLSEMVNATEVAGGGSGQGHGSGQKESVFMRLNNRIKALEMNMSLSGRYLEQLSQRYRKQMEEMQKAFNKTIIKLQNTSKVADEQDQKQTESILTLQGQLENVTELVLNLSVRISQLQTEVSDRQSYLLLCLVLCLLLGLVLFINHCRLASIPPTAQPDLTHTSSYTYCCPEGSVPGCDDLGLKRSASYPLLQRAFQIPTTEGPADAYNVETSRNPLLNKKQKKRCKKKVETLSAVVVPSAALPLANGGPQGGLQPPVALRDGQSEGSSEGSSHSDEPSFCGVAASCRRLCDSLPPQGRTRAERRAYKRRRSKPTGSSGVVELLQAPRRRSDPVLSGGTGMTSLQDLMKGKKEMSAGTLGAMAISGPT</sequence>
<dbReference type="PANTHER" id="PTHR12953">
    <property type="entry name" value="MEMBRANE PROTEIN CH1 RELATED"/>
    <property type="match status" value="1"/>
</dbReference>
<evidence type="ECO:0000256" key="17">
    <source>
        <dbReference type="SAM" id="Phobius"/>
    </source>
</evidence>
<feature type="domain" description="SUN" evidence="18">
    <location>
        <begin position="327"/>
        <end position="500"/>
    </location>
</feature>
<feature type="compositionally biased region" description="Low complexity" evidence="16">
    <location>
        <begin position="786"/>
        <end position="811"/>
    </location>
</feature>
<proteinExistence type="predicted"/>
<evidence type="ECO:0000256" key="5">
    <source>
        <dbReference type="ARBA" id="ARBA00022824"/>
    </source>
</evidence>
<evidence type="ECO:0000256" key="15">
    <source>
        <dbReference type="ARBA" id="ARBA00081911"/>
    </source>
</evidence>
<feature type="region of interest" description="Disordered" evidence="16">
    <location>
        <begin position="151"/>
        <end position="315"/>
    </location>
</feature>
<feature type="region of interest" description="Disordered" evidence="16">
    <location>
        <begin position="655"/>
        <end position="674"/>
    </location>
</feature>
<dbReference type="FunFam" id="2.60.120.260:FF:000024">
    <property type="entry name" value="SUN domain containing ossification factor"/>
    <property type="match status" value="1"/>
</dbReference>
<reference evidence="19 20" key="1">
    <citation type="submission" date="2020-10" db="EMBL/GenBank/DDBJ databases">
        <title>Chromosome-scale genome assembly of the Allis shad, Alosa alosa.</title>
        <authorList>
            <person name="Margot Z."/>
            <person name="Christophe K."/>
            <person name="Cabau C."/>
            <person name="Louis A."/>
            <person name="Berthelot C."/>
            <person name="Parey E."/>
            <person name="Roest Crollius H."/>
            <person name="Montfort J."/>
            <person name="Robinson-Rechavi M."/>
            <person name="Bucao C."/>
            <person name="Bouchez O."/>
            <person name="Gislard M."/>
            <person name="Lluch J."/>
            <person name="Milhes M."/>
            <person name="Lampietro C."/>
            <person name="Lopez Roques C."/>
            <person name="Donnadieu C."/>
            <person name="Braasch I."/>
            <person name="Desvignes T."/>
            <person name="Postlethwait J."/>
            <person name="Bobe J."/>
            <person name="Guiguen Y."/>
        </authorList>
    </citation>
    <scope>NUCLEOTIDE SEQUENCE [LARGE SCALE GENOMIC DNA]</scope>
    <source>
        <strain evidence="19">M-15738</strain>
        <tissue evidence="19">Blood</tissue>
    </source>
</reference>
<feature type="compositionally biased region" description="Low complexity" evidence="16">
    <location>
        <begin position="769"/>
        <end position="778"/>
    </location>
</feature>
<feature type="compositionally biased region" description="Low complexity" evidence="16">
    <location>
        <begin position="902"/>
        <end position="916"/>
    </location>
</feature>
<comment type="caution">
    <text evidence="19">The sequence shown here is derived from an EMBL/GenBank/DDBJ whole genome shotgun (WGS) entry which is preliminary data.</text>
</comment>
<evidence type="ECO:0000256" key="11">
    <source>
        <dbReference type="ARBA" id="ARBA00034697"/>
    </source>
</evidence>
<evidence type="ECO:0000313" key="19">
    <source>
        <dbReference type="EMBL" id="KAG5285425.1"/>
    </source>
</evidence>
<evidence type="ECO:0000256" key="14">
    <source>
        <dbReference type="ARBA" id="ARBA00075366"/>
    </source>
</evidence>
<feature type="region of interest" description="Disordered" evidence="16">
    <location>
        <begin position="1228"/>
        <end position="1262"/>
    </location>
</feature>
<feature type="compositionally biased region" description="Pro residues" evidence="16">
    <location>
        <begin position="927"/>
        <end position="938"/>
    </location>
</feature>
<evidence type="ECO:0000256" key="4">
    <source>
        <dbReference type="ARBA" id="ARBA00022729"/>
    </source>
</evidence>
<dbReference type="Pfam" id="PF07738">
    <property type="entry name" value="Sad1_UNC"/>
    <property type="match status" value="1"/>
</dbReference>
<evidence type="ECO:0000256" key="1">
    <source>
        <dbReference type="ARBA" id="ARBA00022473"/>
    </source>
</evidence>
<feature type="compositionally biased region" description="Low complexity" evidence="16">
    <location>
        <begin position="738"/>
        <end position="757"/>
    </location>
</feature>
<comment type="function">
    <text evidence="12">Required for bone modeling during late embryogenesis. Regulates type I collagen synthesis in osteoblasts during their postnatal maturation.</text>
</comment>
<dbReference type="Proteomes" id="UP000823561">
    <property type="component" value="Chromosome 1"/>
</dbReference>
<evidence type="ECO:0000256" key="13">
    <source>
        <dbReference type="ARBA" id="ARBA00067685"/>
    </source>
</evidence>
<feature type="compositionally biased region" description="Polar residues" evidence="16">
    <location>
        <begin position="570"/>
        <end position="579"/>
    </location>
</feature>
<evidence type="ECO:0000256" key="8">
    <source>
        <dbReference type="ARBA" id="ARBA00023054"/>
    </source>
</evidence>
<keyword evidence="6" id="KW-0892">Osteogenesis</keyword>
<feature type="compositionally biased region" description="Low complexity" evidence="16">
    <location>
        <begin position="227"/>
        <end position="237"/>
    </location>
</feature>
<feature type="compositionally biased region" description="Polar residues" evidence="16">
    <location>
        <begin position="276"/>
        <end position="288"/>
    </location>
</feature>
<accession>A0AAV6HH81</accession>
<feature type="region of interest" description="Disordered" evidence="16">
    <location>
        <begin position="559"/>
        <end position="644"/>
    </location>
</feature>
<evidence type="ECO:0000313" key="20">
    <source>
        <dbReference type="Proteomes" id="UP000823561"/>
    </source>
</evidence>
<feature type="compositionally biased region" description="Low complexity" evidence="16">
    <location>
        <begin position="848"/>
        <end position="863"/>
    </location>
</feature>
<protein>
    <recommendedName>
        <fullName evidence="13">SUN domain-containing ossification factor</fullName>
    </recommendedName>
    <alternativeName>
        <fullName evidence="15">Membrane protein CH1</fullName>
    </alternativeName>
    <alternativeName>
        <fullName evidence="14">SUN-like protein 1</fullName>
    </alternativeName>
</protein>
<evidence type="ECO:0000256" key="2">
    <source>
        <dbReference type="ARBA" id="ARBA00022553"/>
    </source>
</evidence>
<dbReference type="PROSITE" id="PS51469">
    <property type="entry name" value="SUN"/>
    <property type="match status" value="1"/>
</dbReference>
<keyword evidence="8" id="KW-0175">Coiled coil</keyword>
<feature type="region of interest" description="Disordered" evidence="16">
    <location>
        <begin position="516"/>
        <end position="536"/>
    </location>
</feature>
<evidence type="ECO:0000256" key="16">
    <source>
        <dbReference type="SAM" id="MobiDB-lite"/>
    </source>
</evidence>
<dbReference type="InterPro" id="IPR045120">
    <property type="entry name" value="Suco/Slp1-like"/>
</dbReference>
<dbReference type="GO" id="GO:0046850">
    <property type="term" value="P:regulation of bone remodeling"/>
    <property type="evidence" value="ECO:0007669"/>
    <property type="project" value="TreeGrafter"/>
</dbReference>
<comment type="subcellular location">
    <subcellularLocation>
        <location evidence="11">Rough endoplasmic reticulum membrane</location>
        <topology evidence="11">Single-pass type I membrane protein</topology>
    </subcellularLocation>
</comment>
<feature type="transmembrane region" description="Helical" evidence="17">
    <location>
        <begin position="32"/>
        <end position="49"/>
    </location>
</feature>
<evidence type="ECO:0000256" key="3">
    <source>
        <dbReference type="ARBA" id="ARBA00022692"/>
    </source>
</evidence>